<comment type="caution">
    <text evidence="2">The sequence shown here is derived from an EMBL/GenBank/DDBJ whole genome shotgun (WGS) entry which is preliminary data.</text>
</comment>
<dbReference type="SUPFAM" id="SSF160515">
    <property type="entry name" value="YueI-like"/>
    <property type="match status" value="1"/>
</dbReference>
<sequence>MADTEKQPVDRLQTAMHGTPKLHPDEQRKYLGTFRERVEVAVTVYQIKRHHYVDELNRAFAAHPDYRLLINGNLDEDILGPYMAAVAKAGVQFTLKTDNMYHTGDDDYALVFATNTAINQDVIDIEKRYQPTVDATAKPKKSGGLFDKLKKLF</sequence>
<dbReference type="RefSeq" id="WP_137639257.1">
    <property type="nucleotide sequence ID" value="NZ_BJDK01000004.1"/>
</dbReference>
<proteinExistence type="predicted"/>
<evidence type="ECO:0000313" key="2">
    <source>
        <dbReference type="EMBL" id="MFC6163402.1"/>
    </source>
</evidence>
<dbReference type="Proteomes" id="UP001596253">
    <property type="component" value="Unassembled WGS sequence"/>
</dbReference>
<evidence type="ECO:0000313" key="3">
    <source>
        <dbReference type="Proteomes" id="UP001596253"/>
    </source>
</evidence>
<keyword evidence="3" id="KW-1185">Reference proteome</keyword>
<dbReference type="PIRSF" id="PIRSF034303">
    <property type="entry name" value="DUF1694"/>
    <property type="match status" value="1"/>
</dbReference>
<name>A0ABW1R433_9LACO</name>
<feature type="region of interest" description="Disordered" evidence="1">
    <location>
        <begin position="1"/>
        <end position="25"/>
    </location>
</feature>
<dbReference type="Gene3D" id="3.30.1330.30">
    <property type="match status" value="1"/>
</dbReference>
<accession>A0ABW1R433</accession>
<evidence type="ECO:0000256" key="1">
    <source>
        <dbReference type="SAM" id="MobiDB-lite"/>
    </source>
</evidence>
<dbReference type="Pfam" id="PF07997">
    <property type="entry name" value="DUF1694"/>
    <property type="match status" value="1"/>
</dbReference>
<reference evidence="3" key="1">
    <citation type="journal article" date="2019" name="Int. J. Syst. Evol. Microbiol.">
        <title>The Global Catalogue of Microorganisms (GCM) 10K type strain sequencing project: providing services to taxonomists for standard genome sequencing and annotation.</title>
        <authorList>
            <consortium name="The Broad Institute Genomics Platform"/>
            <consortium name="The Broad Institute Genome Sequencing Center for Infectious Disease"/>
            <person name="Wu L."/>
            <person name="Ma J."/>
        </authorList>
    </citation>
    <scope>NUCLEOTIDE SEQUENCE [LARGE SCALE GENOMIC DNA]</scope>
    <source>
        <strain evidence="3">CCM 8932</strain>
    </source>
</reference>
<gene>
    <name evidence="2" type="ORF">ACFP3T_01785</name>
</gene>
<dbReference type="InterPro" id="IPR012543">
    <property type="entry name" value="DUF1694"/>
</dbReference>
<protein>
    <submittedName>
        <fullName evidence="2">YueI family protein</fullName>
    </submittedName>
</protein>
<dbReference type="InterPro" id="IPR029064">
    <property type="entry name" value="Ribosomal_eL30-like_sf"/>
</dbReference>
<organism evidence="2 3">
    <name type="scientific">Lactiplantibacillus dongliensis</name>
    <dbReference type="NCBI Taxonomy" id="2559919"/>
    <lineage>
        <taxon>Bacteria</taxon>
        <taxon>Bacillati</taxon>
        <taxon>Bacillota</taxon>
        <taxon>Bacilli</taxon>
        <taxon>Lactobacillales</taxon>
        <taxon>Lactobacillaceae</taxon>
        <taxon>Lactiplantibacillus</taxon>
    </lineage>
</organism>
<dbReference type="EMBL" id="JBHSSD010000008">
    <property type="protein sequence ID" value="MFC6163402.1"/>
    <property type="molecule type" value="Genomic_DNA"/>
</dbReference>